<dbReference type="WBParaSite" id="Hba_06420">
    <property type="protein sequence ID" value="Hba_06420"/>
    <property type="gene ID" value="Hba_06420"/>
</dbReference>
<evidence type="ECO:0000313" key="2">
    <source>
        <dbReference type="Proteomes" id="UP000095283"/>
    </source>
</evidence>
<organism evidence="2 3">
    <name type="scientific">Heterorhabditis bacteriophora</name>
    <name type="common">Entomopathogenic nematode worm</name>
    <dbReference type="NCBI Taxonomy" id="37862"/>
    <lineage>
        <taxon>Eukaryota</taxon>
        <taxon>Metazoa</taxon>
        <taxon>Ecdysozoa</taxon>
        <taxon>Nematoda</taxon>
        <taxon>Chromadorea</taxon>
        <taxon>Rhabditida</taxon>
        <taxon>Rhabditina</taxon>
        <taxon>Rhabditomorpha</taxon>
        <taxon>Strongyloidea</taxon>
        <taxon>Heterorhabditidae</taxon>
        <taxon>Heterorhabditis</taxon>
    </lineage>
</organism>
<evidence type="ECO:0000313" key="3">
    <source>
        <dbReference type="WBParaSite" id="Hba_06420"/>
    </source>
</evidence>
<reference evidence="3" key="1">
    <citation type="submission" date="2016-11" db="UniProtKB">
        <authorList>
            <consortium name="WormBaseParasite"/>
        </authorList>
    </citation>
    <scope>IDENTIFICATION</scope>
</reference>
<protein>
    <submittedName>
        <fullName evidence="3">Secreted protein</fullName>
    </submittedName>
</protein>
<name>A0A1I7WMP8_HETBA</name>
<dbReference type="AlphaFoldDB" id="A0A1I7WMP8"/>
<feature type="region of interest" description="Disordered" evidence="1">
    <location>
        <begin position="29"/>
        <end position="55"/>
    </location>
</feature>
<dbReference type="Proteomes" id="UP000095283">
    <property type="component" value="Unplaced"/>
</dbReference>
<accession>A0A1I7WMP8</accession>
<proteinExistence type="predicted"/>
<sequence length="68" mass="7925">MGGLHQLRSFLLFRRDDVSLRAARLADRSSHFGRRGNRRKPDNSVSRGSRGKHRDCTGYWCINRTRLP</sequence>
<evidence type="ECO:0000256" key="1">
    <source>
        <dbReference type="SAM" id="MobiDB-lite"/>
    </source>
</evidence>
<keyword evidence="2" id="KW-1185">Reference proteome</keyword>